<accession>A0A1D2MAD2</accession>
<evidence type="ECO:0000256" key="6">
    <source>
        <dbReference type="ARBA" id="ARBA00023004"/>
    </source>
</evidence>
<dbReference type="InterPro" id="IPR017972">
    <property type="entry name" value="Cyt_P450_CS"/>
</dbReference>
<keyword evidence="3 8" id="KW-0349">Heme</keyword>
<dbReference type="GO" id="GO:0004497">
    <property type="term" value="F:monooxygenase activity"/>
    <property type="evidence" value="ECO:0007669"/>
    <property type="project" value="UniProtKB-KW"/>
</dbReference>
<dbReference type="PROSITE" id="PS00086">
    <property type="entry name" value="CYTOCHROME_P450"/>
    <property type="match status" value="1"/>
</dbReference>
<evidence type="ECO:0000256" key="2">
    <source>
        <dbReference type="ARBA" id="ARBA00010617"/>
    </source>
</evidence>
<dbReference type="SUPFAM" id="SSF48264">
    <property type="entry name" value="Cytochrome P450"/>
    <property type="match status" value="1"/>
</dbReference>
<comment type="similarity">
    <text evidence="2 9">Belongs to the cytochrome P450 family.</text>
</comment>
<dbReference type="PRINTS" id="PR00385">
    <property type="entry name" value="P450"/>
</dbReference>
<dbReference type="AlphaFoldDB" id="A0A1D2MAD2"/>
<dbReference type="STRING" id="48709.A0A1D2MAD2"/>
<dbReference type="EMBL" id="LJIJ01002278">
    <property type="protein sequence ID" value="ODM89945.1"/>
    <property type="molecule type" value="Genomic_DNA"/>
</dbReference>
<organism evidence="10 11">
    <name type="scientific">Orchesella cincta</name>
    <name type="common">Springtail</name>
    <name type="synonym">Podura cincta</name>
    <dbReference type="NCBI Taxonomy" id="48709"/>
    <lineage>
        <taxon>Eukaryota</taxon>
        <taxon>Metazoa</taxon>
        <taxon>Ecdysozoa</taxon>
        <taxon>Arthropoda</taxon>
        <taxon>Hexapoda</taxon>
        <taxon>Collembola</taxon>
        <taxon>Entomobryomorpha</taxon>
        <taxon>Entomobryoidea</taxon>
        <taxon>Orchesellidae</taxon>
        <taxon>Orchesellinae</taxon>
        <taxon>Orchesella</taxon>
    </lineage>
</organism>
<dbReference type="PANTHER" id="PTHR24291:SF50">
    <property type="entry name" value="BIFUNCTIONAL ALBAFLAVENONE MONOOXYGENASE_TERPENE SYNTHASE"/>
    <property type="match status" value="1"/>
</dbReference>
<keyword evidence="6 8" id="KW-0408">Iron</keyword>
<name>A0A1D2MAD2_ORCCI</name>
<protein>
    <submittedName>
        <fullName evidence="10">Cytochrome P450 4c3</fullName>
    </submittedName>
</protein>
<evidence type="ECO:0000256" key="3">
    <source>
        <dbReference type="ARBA" id="ARBA00022617"/>
    </source>
</evidence>
<dbReference type="InterPro" id="IPR036396">
    <property type="entry name" value="Cyt_P450_sf"/>
</dbReference>
<dbReference type="PRINTS" id="PR00463">
    <property type="entry name" value="EP450I"/>
</dbReference>
<dbReference type="Gene3D" id="1.10.630.10">
    <property type="entry name" value="Cytochrome P450"/>
    <property type="match status" value="1"/>
</dbReference>
<dbReference type="PANTHER" id="PTHR24291">
    <property type="entry name" value="CYTOCHROME P450 FAMILY 4"/>
    <property type="match status" value="1"/>
</dbReference>
<sequence length="507" mass="59034">MEVIIESNLHNLTIDQHENLRLDRGADYLITLALLVVLQFVGKRVSQKRRKCDSDSEKERVFGLDIIPGPKPFFISFIGNAYNFLPIQETLNKIMLWHKIYGPCMKVIGVNHTGLVVYSAEIAQSFLKSGDLGHVSKENMPFYDIMRPFLGNGILIAEGQHWRNRRKLLMKSMSFQSLRSYTKILNKHSKRFVTTLENLFQDNVEHPINVPINCSFLAIITEILTGSDIKNVHEVAEYHHNFQTWKQCLITRIEKLWCLLDSLWIFHPKYKIHNEAVANMNSFAKRRLRELKLRRQSQIKERNEDESYSNSDPEDYDKFRSILDELVDAGVSDAELVYELNTLLFGGHETTATTIHFFFFLMALHPQHQESCRREIDQVFDDPLQAPDENLTFEALANLKYVERCLFETMRLYPSVFAFMRYLKNSLIIVYKGKQVEVPAGTDIIIAPWVIHRNPDYYPNPEEFDPDRFLPEECAKRHPCAYLPFSAGPRNCIGDQSLIYYDFYGSS</sequence>
<dbReference type="OMA" id="QCLITRI"/>
<dbReference type="InterPro" id="IPR002401">
    <property type="entry name" value="Cyt_P450_E_grp-I"/>
</dbReference>
<feature type="binding site" description="axial binding residue" evidence="8">
    <location>
        <position position="492"/>
    </location>
    <ligand>
        <name>heme</name>
        <dbReference type="ChEBI" id="CHEBI:30413"/>
    </ligand>
    <ligandPart>
        <name>Fe</name>
        <dbReference type="ChEBI" id="CHEBI:18248"/>
    </ligandPart>
</feature>
<evidence type="ECO:0000313" key="11">
    <source>
        <dbReference type="Proteomes" id="UP000094527"/>
    </source>
</evidence>
<dbReference type="GO" id="GO:0005506">
    <property type="term" value="F:iron ion binding"/>
    <property type="evidence" value="ECO:0007669"/>
    <property type="project" value="InterPro"/>
</dbReference>
<keyword evidence="11" id="KW-1185">Reference proteome</keyword>
<proteinExistence type="inferred from homology"/>
<dbReference type="OrthoDB" id="1470350at2759"/>
<evidence type="ECO:0000256" key="8">
    <source>
        <dbReference type="PIRSR" id="PIRSR602401-1"/>
    </source>
</evidence>
<dbReference type="GO" id="GO:0016705">
    <property type="term" value="F:oxidoreductase activity, acting on paired donors, with incorporation or reduction of molecular oxygen"/>
    <property type="evidence" value="ECO:0007669"/>
    <property type="project" value="InterPro"/>
</dbReference>
<evidence type="ECO:0000256" key="9">
    <source>
        <dbReference type="RuleBase" id="RU000461"/>
    </source>
</evidence>
<evidence type="ECO:0000256" key="1">
    <source>
        <dbReference type="ARBA" id="ARBA00001971"/>
    </source>
</evidence>
<reference evidence="10 11" key="1">
    <citation type="journal article" date="2016" name="Genome Biol. Evol.">
        <title>Gene Family Evolution Reflects Adaptation to Soil Environmental Stressors in the Genome of the Collembolan Orchesella cincta.</title>
        <authorList>
            <person name="Faddeeva-Vakhrusheva A."/>
            <person name="Derks M.F."/>
            <person name="Anvar S.Y."/>
            <person name="Agamennone V."/>
            <person name="Suring W."/>
            <person name="Smit S."/>
            <person name="van Straalen N.M."/>
            <person name="Roelofs D."/>
        </authorList>
    </citation>
    <scope>NUCLEOTIDE SEQUENCE [LARGE SCALE GENOMIC DNA]</scope>
    <source>
        <tissue evidence="10">Mixed pool</tissue>
    </source>
</reference>
<dbReference type="Pfam" id="PF00067">
    <property type="entry name" value="p450"/>
    <property type="match status" value="1"/>
</dbReference>
<dbReference type="Proteomes" id="UP000094527">
    <property type="component" value="Unassembled WGS sequence"/>
</dbReference>
<keyword evidence="4 8" id="KW-0479">Metal-binding</keyword>
<comment type="cofactor">
    <cofactor evidence="1 8">
        <name>heme</name>
        <dbReference type="ChEBI" id="CHEBI:30413"/>
    </cofactor>
</comment>
<evidence type="ECO:0000256" key="5">
    <source>
        <dbReference type="ARBA" id="ARBA00023002"/>
    </source>
</evidence>
<dbReference type="InterPro" id="IPR050196">
    <property type="entry name" value="Cytochrome_P450_Monoox"/>
</dbReference>
<keyword evidence="5 9" id="KW-0560">Oxidoreductase</keyword>
<dbReference type="GO" id="GO:0020037">
    <property type="term" value="F:heme binding"/>
    <property type="evidence" value="ECO:0007669"/>
    <property type="project" value="InterPro"/>
</dbReference>
<evidence type="ECO:0000313" key="10">
    <source>
        <dbReference type="EMBL" id="ODM89945.1"/>
    </source>
</evidence>
<evidence type="ECO:0000256" key="7">
    <source>
        <dbReference type="ARBA" id="ARBA00023033"/>
    </source>
</evidence>
<dbReference type="InterPro" id="IPR001128">
    <property type="entry name" value="Cyt_P450"/>
</dbReference>
<gene>
    <name evidence="10" type="ORF">Ocin01_16736</name>
</gene>
<evidence type="ECO:0000256" key="4">
    <source>
        <dbReference type="ARBA" id="ARBA00022723"/>
    </source>
</evidence>
<keyword evidence="7 9" id="KW-0503">Monooxygenase</keyword>
<comment type="caution">
    <text evidence="10">The sequence shown here is derived from an EMBL/GenBank/DDBJ whole genome shotgun (WGS) entry which is preliminary data.</text>
</comment>